<dbReference type="KEGG" id="sgbi:P3F81_03600"/>
<proteinExistence type="inferred from homology"/>
<evidence type="ECO:0000256" key="10">
    <source>
        <dbReference type="ARBA" id="ARBA00023049"/>
    </source>
</evidence>
<feature type="domain" description="Peptidase M50" evidence="13">
    <location>
        <begin position="34"/>
        <end position="108"/>
    </location>
</feature>
<feature type="transmembrane region" description="Helical" evidence="12">
    <location>
        <begin position="16"/>
        <end position="42"/>
    </location>
</feature>
<dbReference type="Proteomes" id="UP001243623">
    <property type="component" value="Chromosome"/>
</dbReference>
<evidence type="ECO:0000256" key="11">
    <source>
        <dbReference type="ARBA" id="ARBA00023136"/>
    </source>
</evidence>
<name>A0A9Y2AGQ3_9FIRM</name>
<feature type="transmembrane region" description="Helical" evidence="12">
    <location>
        <begin position="180"/>
        <end position="197"/>
    </location>
</feature>
<gene>
    <name evidence="14" type="ORF">P3F81_03600</name>
</gene>
<keyword evidence="8" id="KW-0862">Zinc</keyword>
<evidence type="ECO:0000256" key="8">
    <source>
        <dbReference type="ARBA" id="ARBA00022833"/>
    </source>
</evidence>
<keyword evidence="11 12" id="KW-0472">Membrane</keyword>
<dbReference type="GO" id="GO:0006508">
    <property type="term" value="P:proteolysis"/>
    <property type="evidence" value="ECO:0007669"/>
    <property type="project" value="UniProtKB-KW"/>
</dbReference>
<comment type="subcellular location">
    <subcellularLocation>
        <location evidence="2">Membrane</location>
        <topology evidence="2">Multi-pass membrane protein</topology>
    </subcellularLocation>
</comment>
<dbReference type="GO" id="GO:0008237">
    <property type="term" value="F:metallopeptidase activity"/>
    <property type="evidence" value="ECO:0007669"/>
    <property type="project" value="UniProtKB-KW"/>
</dbReference>
<protein>
    <submittedName>
        <fullName evidence="14">Site-2 protease family protein</fullName>
    </submittedName>
</protein>
<feature type="transmembrane region" description="Helical" evidence="12">
    <location>
        <begin position="124"/>
        <end position="144"/>
    </location>
</feature>
<keyword evidence="10" id="KW-0482">Metalloprotease</keyword>
<accession>A0A9Y2AGQ3</accession>
<dbReference type="EMBL" id="CP120678">
    <property type="protein sequence ID" value="WIW71410.1"/>
    <property type="molecule type" value="Genomic_DNA"/>
</dbReference>
<reference evidence="14" key="1">
    <citation type="submission" date="2023-03" db="EMBL/GenBank/DDBJ databases">
        <title>Selenobaculum gbiensis gen. nov. sp. nov., a new bacterium isolated from the gut microbiota of IBD patient.</title>
        <authorList>
            <person name="Yeo S."/>
            <person name="Park H."/>
            <person name="Huh C.S."/>
        </authorList>
    </citation>
    <scope>NUCLEOTIDE SEQUENCE</scope>
    <source>
        <strain evidence="14">ICN-92133</strain>
    </source>
</reference>
<keyword evidence="6" id="KW-0479">Metal-binding</keyword>
<dbReference type="GO" id="GO:0016020">
    <property type="term" value="C:membrane"/>
    <property type="evidence" value="ECO:0007669"/>
    <property type="project" value="UniProtKB-SubCell"/>
</dbReference>
<evidence type="ECO:0000256" key="3">
    <source>
        <dbReference type="ARBA" id="ARBA00007931"/>
    </source>
</evidence>
<dbReference type="RefSeq" id="WP_147667721.1">
    <property type="nucleotide sequence ID" value="NZ_CP120678.1"/>
</dbReference>
<sequence>MRIGKFSGIIVKINRWFIFLLALFCITGLTQQVLVAFISVFVHEITHVIVSTYLGVKVQEVELFPFGGAAKIERLYETSRWNQFLIFAAGPMMSLTLAAIFYGINLLYSHSLLQELFEMNFMLGWFNLIIATPLDGGRMLQIFLSGSVGYVRAGKISLFISRFICLIFLGKFIYDCVFLDIINFSILCVIIFIIIVANKESKVVQYNILKSIMRKEERLADEGCSESMTYTALHTIQARDIIKCLAHTQYHMVFVIDYAHHLLGTLTEVEIWEALARKRSDITLGEILLAKEGT</sequence>
<dbReference type="Pfam" id="PF02163">
    <property type="entry name" value="Peptidase_M50"/>
    <property type="match status" value="1"/>
</dbReference>
<evidence type="ECO:0000313" key="15">
    <source>
        <dbReference type="Proteomes" id="UP001243623"/>
    </source>
</evidence>
<comment type="similarity">
    <text evidence="3">Belongs to the peptidase M50B family.</text>
</comment>
<organism evidence="14 15">
    <name type="scientific">Selenobaculum gibii</name>
    <dbReference type="NCBI Taxonomy" id="3054208"/>
    <lineage>
        <taxon>Bacteria</taxon>
        <taxon>Bacillati</taxon>
        <taxon>Bacillota</taxon>
        <taxon>Negativicutes</taxon>
        <taxon>Selenomonadales</taxon>
        <taxon>Selenomonadaceae</taxon>
        <taxon>Selenobaculum</taxon>
    </lineage>
</organism>
<evidence type="ECO:0000256" key="7">
    <source>
        <dbReference type="ARBA" id="ARBA00022801"/>
    </source>
</evidence>
<keyword evidence="15" id="KW-1185">Reference proteome</keyword>
<evidence type="ECO:0000313" key="14">
    <source>
        <dbReference type="EMBL" id="WIW71410.1"/>
    </source>
</evidence>
<dbReference type="PANTHER" id="PTHR39188">
    <property type="entry name" value="MEMBRANE-ASSOCIATED ZINC METALLOPROTEASE M50B"/>
    <property type="match status" value="1"/>
</dbReference>
<dbReference type="PANTHER" id="PTHR39188:SF3">
    <property type="entry name" value="STAGE IV SPORULATION PROTEIN FB"/>
    <property type="match status" value="1"/>
</dbReference>
<evidence type="ECO:0000256" key="12">
    <source>
        <dbReference type="SAM" id="Phobius"/>
    </source>
</evidence>
<evidence type="ECO:0000256" key="6">
    <source>
        <dbReference type="ARBA" id="ARBA00022723"/>
    </source>
</evidence>
<keyword evidence="9 12" id="KW-1133">Transmembrane helix</keyword>
<evidence type="ECO:0000256" key="4">
    <source>
        <dbReference type="ARBA" id="ARBA00022670"/>
    </source>
</evidence>
<evidence type="ECO:0000256" key="5">
    <source>
        <dbReference type="ARBA" id="ARBA00022692"/>
    </source>
</evidence>
<evidence type="ECO:0000256" key="2">
    <source>
        <dbReference type="ARBA" id="ARBA00004141"/>
    </source>
</evidence>
<keyword evidence="7" id="KW-0378">Hydrolase</keyword>
<evidence type="ECO:0000256" key="9">
    <source>
        <dbReference type="ARBA" id="ARBA00022989"/>
    </source>
</evidence>
<keyword evidence="4 14" id="KW-0645">Protease</keyword>
<feature type="transmembrane region" description="Helical" evidence="12">
    <location>
        <begin position="84"/>
        <end position="104"/>
    </location>
</feature>
<dbReference type="AlphaFoldDB" id="A0A9Y2AGQ3"/>
<comment type="cofactor">
    <cofactor evidence="1">
        <name>Zn(2+)</name>
        <dbReference type="ChEBI" id="CHEBI:29105"/>
    </cofactor>
</comment>
<dbReference type="GO" id="GO:0046872">
    <property type="term" value="F:metal ion binding"/>
    <property type="evidence" value="ECO:0007669"/>
    <property type="project" value="UniProtKB-KW"/>
</dbReference>
<evidence type="ECO:0000256" key="1">
    <source>
        <dbReference type="ARBA" id="ARBA00001947"/>
    </source>
</evidence>
<dbReference type="InterPro" id="IPR008915">
    <property type="entry name" value="Peptidase_M50"/>
</dbReference>
<keyword evidence="5 12" id="KW-0812">Transmembrane</keyword>
<evidence type="ECO:0000259" key="13">
    <source>
        <dbReference type="Pfam" id="PF02163"/>
    </source>
</evidence>